<evidence type="ECO:0008006" key="4">
    <source>
        <dbReference type="Google" id="ProtNLM"/>
    </source>
</evidence>
<feature type="transmembrane region" description="Helical" evidence="1">
    <location>
        <begin position="114"/>
        <end position="132"/>
    </location>
</feature>
<gene>
    <name evidence="2" type="ORF">ACFS6H_11630</name>
</gene>
<accession>A0ABW6A637</accession>
<sequence length="169" mass="19421">MENEVSFLEDIIIPQRKKSKQYNLITVFGLLFLLYFILLFTFGNQITRSSSQTMPFIVIMMLPVLGLLFHITGRKTGWILNTIFYTLIISIVSANIISNIIMAEKLGTYMAFNWRSLVPFLLTLTLVILLLSKTVRRYFNVSSLLLVICLGIPIALGLIYFFTLLNRIE</sequence>
<name>A0ABW6A637_9BACT</name>
<evidence type="ECO:0000313" key="2">
    <source>
        <dbReference type="EMBL" id="MFD2920366.1"/>
    </source>
</evidence>
<organism evidence="2 3">
    <name type="scientific">Terrimonas rubra</name>
    <dbReference type="NCBI Taxonomy" id="1035890"/>
    <lineage>
        <taxon>Bacteria</taxon>
        <taxon>Pseudomonadati</taxon>
        <taxon>Bacteroidota</taxon>
        <taxon>Chitinophagia</taxon>
        <taxon>Chitinophagales</taxon>
        <taxon>Chitinophagaceae</taxon>
        <taxon>Terrimonas</taxon>
    </lineage>
</organism>
<reference evidence="3" key="1">
    <citation type="journal article" date="2019" name="Int. J. Syst. Evol. Microbiol.">
        <title>The Global Catalogue of Microorganisms (GCM) 10K type strain sequencing project: providing services to taxonomists for standard genome sequencing and annotation.</title>
        <authorList>
            <consortium name="The Broad Institute Genomics Platform"/>
            <consortium name="The Broad Institute Genome Sequencing Center for Infectious Disease"/>
            <person name="Wu L."/>
            <person name="Ma J."/>
        </authorList>
    </citation>
    <scope>NUCLEOTIDE SEQUENCE [LARGE SCALE GENOMIC DNA]</scope>
    <source>
        <strain evidence="3">KCTC 23299</strain>
    </source>
</reference>
<dbReference type="RefSeq" id="WP_386098572.1">
    <property type="nucleotide sequence ID" value="NZ_JBHUOZ010000003.1"/>
</dbReference>
<feature type="transmembrane region" description="Helical" evidence="1">
    <location>
        <begin position="22"/>
        <end position="42"/>
    </location>
</feature>
<feature type="transmembrane region" description="Helical" evidence="1">
    <location>
        <begin position="54"/>
        <end position="71"/>
    </location>
</feature>
<comment type="caution">
    <text evidence="2">The sequence shown here is derived from an EMBL/GenBank/DDBJ whole genome shotgun (WGS) entry which is preliminary data.</text>
</comment>
<dbReference type="Proteomes" id="UP001597511">
    <property type="component" value="Unassembled WGS sequence"/>
</dbReference>
<protein>
    <recommendedName>
        <fullName evidence="4">Yip1 domain-containing protein</fullName>
    </recommendedName>
</protein>
<feature type="transmembrane region" description="Helical" evidence="1">
    <location>
        <begin position="83"/>
        <end position="102"/>
    </location>
</feature>
<proteinExistence type="predicted"/>
<keyword evidence="3" id="KW-1185">Reference proteome</keyword>
<keyword evidence="1" id="KW-0812">Transmembrane</keyword>
<evidence type="ECO:0000256" key="1">
    <source>
        <dbReference type="SAM" id="Phobius"/>
    </source>
</evidence>
<keyword evidence="1" id="KW-1133">Transmembrane helix</keyword>
<dbReference type="EMBL" id="JBHUOZ010000003">
    <property type="protein sequence ID" value="MFD2920366.1"/>
    <property type="molecule type" value="Genomic_DNA"/>
</dbReference>
<keyword evidence="1" id="KW-0472">Membrane</keyword>
<feature type="transmembrane region" description="Helical" evidence="1">
    <location>
        <begin position="144"/>
        <end position="165"/>
    </location>
</feature>
<evidence type="ECO:0000313" key="3">
    <source>
        <dbReference type="Proteomes" id="UP001597511"/>
    </source>
</evidence>